<dbReference type="InterPro" id="IPR034660">
    <property type="entry name" value="DinB/YfiT-like"/>
</dbReference>
<evidence type="ECO:0000313" key="3">
    <source>
        <dbReference type="Proteomes" id="UP000012081"/>
    </source>
</evidence>
<dbReference type="PATRIC" id="fig|1300222.3.peg.3657"/>
<dbReference type="EMBL" id="APBN01000008">
    <property type="protein sequence ID" value="EMT51363.1"/>
    <property type="molecule type" value="Genomic_DNA"/>
</dbReference>
<evidence type="ECO:0000313" key="2">
    <source>
        <dbReference type="EMBL" id="EMT51363.1"/>
    </source>
</evidence>
<organism evidence="2 3">
    <name type="scientific">Brevibacillus borstelensis AK1</name>
    <dbReference type="NCBI Taxonomy" id="1300222"/>
    <lineage>
        <taxon>Bacteria</taxon>
        <taxon>Bacillati</taxon>
        <taxon>Bacillota</taxon>
        <taxon>Bacilli</taxon>
        <taxon>Bacillales</taxon>
        <taxon>Paenibacillaceae</taxon>
        <taxon>Brevibacillus</taxon>
    </lineage>
</organism>
<gene>
    <name evidence="2" type="ORF">I532_17458</name>
</gene>
<dbReference type="STRING" id="1300222.I532_17458"/>
<dbReference type="OrthoDB" id="119432at2"/>
<sequence length="175" mass="20209">MLEKEELISHFEGVRKRTLKYLGQLPEGVIDWRPDEGKFSIGDIIRHLGSAELMFFHAITQNEWKYDGHGPEKGKTLAEAIHYLEQCHATVLAGLRQLEPEMLKGKVKNVLGYEVSAWRIIMAMTEHEIHHRGQLSAYMQANHIDPPQIFGLKIEQIPKDESRRYGEAEEDARHQ</sequence>
<dbReference type="Proteomes" id="UP000012081">
    <property type="component" value="Unassembled WGS sequence"/>
</dbReference>
<reference evidence="2 3" key="1">
    <citation type="submission" date="2013-03" db="EMBL/GenBank/DDBJ databases">
        <title>Assembly of a new bacterial strain Brevibacillus borstelensis AK1.</title>
        <authorList>
            <person name="Rajan I."/>
            <person name="PoliReddy D."/>
            <person name="Sugumar T."/>
            <person name="Rathinam K."/>
            <person name="Alqarawi S."/>
            <person name="Khalil A.B."/>
            <person name="Sivakumar N."/>
        </authorList>
    </citation>
    <scope>NUCLEOTIDE SEQUENCE [LARGE SCALE GENOMIC DNA]</scope>
    <source>
        <strain evidence="2 3">AK1</strain>
    </source>
</reference>
<dbReference type="SUPFAM" id="SSF109854">
    <property type="entry name" value="DinB/YfiT-like putative metalloenzymes"/>
    <property type="match status" value="1"/>
</dbReference>
<dbReference type="RefSeq" id="WP_003389817.1">
    <property type="nucleotide sequence ID" value="NZ_APBN01000008.1"/>
</dbReference>
<accession>M8DD36</accession>
<protein>
    <recommendedName>
        <fullName evidence="1">DinB-like domain-containing protein</fullName>
    </recommendedName>
</protein>
<feature type="domain" description="DinB-like" evidence="1">
    <location>
        <begin position="11"/>
        <end position="135"/>
    </location>
</feature>
<name>M8DD36_9BACL</name>
<keyword evidence="3" id="KW-1185">Reference proteome</keyword>
<comment type="caution">
    <text evidence="2">The sequence shown here is derived from an EMBL/GenBank/DDBJ whole genome shotgun (WGS) entry which is preliminary data.</text>
</comment>
<evidence type="ECO:0000259" key="1">
    <source>
        <dbReference type="Pfam" id="PF12867"/>
    </source>
</evidence>
<dbReference type="AlphaFoldDB" id="M8DD36"/>
<dbReference type="InterPro" id="IPR024775">
    <property type="entry name" value="DinB-like"/>
</dbReference>
<dbReference type="Pfam" id="PF12867">
    <property type="entry name" value="DinB_2"/>
    <property type="match status" value="1"/>
</dbReference>
<proteinExistence type="predicted"/>
<dbReference type="Gene3D" id="1.20.120.450">
    <property type="entry name" value="dinb family like domain"/>
    <property type="match status" value="1"/>
</dbReference>